<reference evidence="8" key="1">
    <citation type="submission" date="2018-07" db="EMBL/GenBank/DDBJ databases">
        <authorList>
            <person name="Blom J."/>
        </authorList>
    </citation>
    <scope>NUCLEOTIDE SEQUENCE [LARGE SCALE GENOMIC DNA]</scope>
    <source>
        <strain evidence="8">CCOS 864</strain>
    </source>
</reference>
<keyword evidence="4 6" id="KW-1133">Transmembrane helix</keyword>
<dbReference type="AlphaFoldDB" id="A0A380T3V5"/>
<dbReference type="GO" id="GO:0016020">
    <property type="term" value="C:membrane"/>
    <property type="evidence" value="ECO:0007669"/>
    <property type="project" value="UniProtKB-SubCell"/>
</dbReference>
<feature type="transmembrane region" description="Helical" evidence="6">
    <location>
        <begin position="243"/>
        <end position="263"/>
    </location>
</feature>
<sequence>MAALQVFLDNDFLGTSLWFWLAFLGIVLTLLVLDLGVLHRKLHEIEMRESLLLYGGYFSVGVLFGVWVWFELGAQKALEFYTGFLIEQSLSMDNVFVMAMIFSFFAIPRRYQHRVLFWGILGVVVLRAIMIGLGSALVQEFDWILYVFGAFLLFTGVKMLFSGEQLHPDLANNPVLKFVRRHLRVTDELHGPRFFVHITPTGQSKALRYATPLFLALVLIELADLVFAVDSVPAIFAITQDPFIVYTSNIFAILGLRALYFALAALMHRFIYLKYALALVLVFIGGKIFYHGLIGAVPPMLSLGVTIALLCGGVLFSLFSTRSRGKPSPTKETGLRGKHQ</sequence>
<feature type="transmembrane region" description="Helical" evidence="6">
    <location>
        <begin position="90"/>
        <end position="108"/>
    </location>
</feature>
<name>A0A380T3V5_9PSED</name>
<feature type="transmembrane region" description="Helical" evidence="6">
    <location>
        <begin position="300"/>
        <end position="319"/>
    </location>
</feature>
<evidence type="ECO:0000256" key="2">
    <source>
        <dbReference type="ARBA" id="ARBA00007511"/>
    </source>
</evidence>
<dbReference type="EMBL" id="UIDD01000009">
    <property type="protein sequence ID" value="SUQ64206.1"/>
    <property type="molecule type" value="Genomic_DNA"/>
</dbReference>
<dbReference type="NCBIfam" id="TIGR03718">
    <property type="entry name" value="R_switched_Alx"/>
    <property type="match status" value="1"/>
</dbReference>
<gene>
    <name evidence="7" type="ORF">CCOS864_03661</name>
</gene>
<evidence type="ECO:0000256" key="6">
    <source>
        <dbReference type="SAM" id="Phobius"/>
    </source>
</evidence>
<feature type="transmembrane region" description="Helical" evidence="6">
    <location>
        <begin position="51"/>
        <end position="70"/>
    </location>
</feature>
<dbReference type="InterPro" id="IPR005496">
    <property type="entry name" value="Integral_membrane_TerC"/>
</dbReference>
<evidence type="ECO:0000256" key="4">
    <source>
        <dbReference type="ARBA" id="ARBA00022989"/>
    </source>
</evidence>
<dbReference type="PANTHER" id="PTHR30238">
    <property type="entry name" value="MEMBRANE BOUND PREDICTED REDOX MODULATOR"/>
    <property type="match status" value="1"/>
</dbReference>
<evidence type="ECO:0000256" key="3">
    <source>
        <dbReference type="ARBA" id="ARBA00022692"/>
    </source>
</evidence>
<feature type="transmembrane region" description="Helical" evidence="6">
    <location>
        <begin position="17"/>
        <end position="39"/>
    </location>
</feature>
<feature type="transmembrane region" description="Helical" evidence="6">
    <location>
        <begin position="275"/>
        <end position="294"/>
    </location>
</feature>
<keyword evidence="8" id="KW-1185">Reference proteome</keyword>
<evidence type="ECO:0000256" key="5">
    <source>
        <dbReference type="ARBA" id="ARBA00023136"/>
    </source>
</evidence>
<evidence type="ECO:0000313" key="8">
    <source>
        <dbReference type="Proteomes" id="UP000255177"/>
    </source>
</evidence>
<dbReference type="PANTHER" id="PTHR30238:SF0">
    <property type="entry name" value="THYLAKOID MEMBRANE PROTEIN TERC, CHLOROPLASTIC"/>
    <property type="match status" value="1"/>
</dbReference>
<dbReference type="Pfam" id="PF03741">
    <property type="entry name" value="TerC"/>
    <property type="match status" value="1"/>
</dbReference>
<organism evidence="7 8">
    <name type="scientific">Pseudomonas wadenswilerensis</name>
    <dbReference type="NCBI Taxonomy" id="1785161"/>
    <lineage>
        <taxon>Bacteria</taxon>
        <taxon>Pseudomonadati</taxon>
        <taxon>Pseudomonadota</taxon>
        <taxon>Gammaproteobacteria</taxon>
        <taxon>Pseudomonadales</taxon>
        <taxon>Pseudomonadaceae</taxon>
        <taxon>Pseudomonas</taxon>
    </lineage>
</organism>
<comment type="subcellular location">
    <subcellularLocation>
        <location evidence="1">Membrane</location>
        <topology evidence="1">Multi-pass membrane protein</topology>
    </subcellularLocation>
</comment>
<feature type="transmembrane region" description="Helical" evidence="6">
    <location>
        <begin position="115"/>
        <end position="137"/>
    </location>
</feature>
<dbReference type="RefSeq" id="WP_115087805.1">
    <property type="nucleotide sequence ID" value="NZ_CBCSFG010000034.1"/>
</dbReference>
<dbReference type="InterPro" id="IPR022369">
    <property type="entry name" value="Integral_membrane_TerC_rswitch"/>
</dbReference>
<protein>
    <submittedName>
        <fullName evidence="7">Putative membrane protein</fullName>
    </submittedName>
</protein>
<accession>A0A380T3V5</accession>
<keyword evidence="5 6" id="KW-0472">Membrane</keyword>
<proteinExistence type="inferred from homology"/>
<comment type="similarity">
    <text evidence="2">Belongs to the TerC family.</text>
</comment>
<feature type="transmembrane region" description="Helical" evidence="6">
    <location>
        <begin position="213"/>
        <end position="237"/>
    </location>
</feature>
<evidence type="ECO:0000256" key="1">
    <source>
        <dbReference type="ARBA" id="ARBA00004141"/>
    </source>
</evidence>
<keyword evidence="3 6" id="KW-0812">Transmembrane</keyword>
<evidence type="ECO:0000313" key="7">
    <source>
        <dbReference type="EMBL" id="SUQ64206.1"/>
    </source>
</evidence>
<dbReference type="Proteomes" id="UP000255177">
    <property type="component" value="Unassembled WGS sequence"/>
</dbReference>
<feature type="transmembrane region" description="Helical" evidence="6">
    <location>
        <begin position="143"/>
        <end position="161"/>
    </location>
</feature>